<dbReference type="InterPro" id="IPR013425">
    <property type="entry name" value="Autotrns_rpt"/>
</dbReference>
<dbReference type="Gene3D" id="2.40.128.130">
    <property type="entry name" value="Autotransporter beta-domain"/>
    <property type="match status" value="1"/>
</dbReference>
<dbReference type="Gene3D" id="2.160.20.20">
    <property type="match status" value="1"/>
</dbReference>
<evidence type="ECO:0000313" key="3">
    <source>
        <dbReference type="EMBL" id="MDH5821743.1"/>
    </source>
</evidence>
<dbReference type="NCBIfam" id="TIGR02601">
    <property type="entry name" value="autotrns_rpt"/>
    <property type="match status" value="3"/>
</dbReference>
<evidence type="ECO:0000259" key="2">
    <source>
        <dbReference type="PROSITE" id="PS51208"/>
    </source>
</evidence>
<dbReference type="InterPro" id="IPR012332">
    <property type="entry name" value="Autotransporter_pectin_lyase_C"/>
</dbReference>
<dbReference type="Pfam" id="PF12951">
    <property type="entry name" value="PATR"/>
    <property type="match status" value="4"/>
</dbReference>
<dbReference type="InterPro" id="IPR011050">
    <property type="entry name" value="Pectin_lyase_fold/virulence"/>
</dbReference>
<dbReference type="EMBL" id="JARXRM010000010">
    <property type="protein sequence ID" value="MDH5821743.1"/>
    <property type="molecule type" value="Genomic_DNA"/>
</dbReference>
<feature type="domain" description="Autotransporter" evidence="2">
    <location>
        <begin position="1477"/>
        <end position="1754"/>
    </location>
</feature>
<comment type="caution">
    <text evidence="3">The sequence shown here is derived from an EMBL/GenBank/DDBJ whole genome shotgun (WGS) entry which is preliminary data.</text>
</comment>
<dbReference type="NCBIfam" id="TIGR04393">
    <property type="entry name" value="rpt_T5SS_PEPC"/>
    <property type="match status" value="8"/>
</dbReference>
<dbReference type="SUPFAM" id="SSF103515">
    <property type="entry name" value="Autotransporter"/>
    <property type="match status" value="1"/>
</dbReference>
<organism evidence="3 4">
    <name type="scientific">Luteimonas endophytica</name>
    <dbReference type="NCBI Taxonomy" id="3042023"/>
    <lineage>
        <taxon>Bacteria</taxon>
        <taxon>Pseudomonadati</taxon>
        <taxon>Pseudomonadota</taxon>
        <taxon>Gammaproteobacteria</taxon>
        <taxon>Lysobacterales</taxon>
        <taxon>Lysobacteraceae</taxon>
        <taxon>Luteimonas</taxon>
    </lineage>
</organism>
<dbReference type="SMART" id="SM00869">
    <property type="entry name" value="Autotransporter"/>
    <property type="match status" value="1"/>
</dbReference>
<protein>
    <submittedName>
        <fullName evidence="3">Autotransporter domain-containing protein</fullName>
    </submittedName>
</protein>
<evidence type="ECO:0000313" key="4">
    <source>
        <dbReference type="Proteomes" id="UP001156940"/>
    </source>
</evidence>
<dbReference type="PANTHER" id="PTHR35037:SF3">
    <property type="entry name" value="C-TERMINAL REGION OF AIDA-LIKE PROTEIN"/>
    <property type="match status" value="1"/>
</dbReference>
<name>A0ABT6J6D6_9GAMM</name>
<dbReference type="Pfam" id="PF03797">
    <property type="entry name" value="Autotransporter"/>
    <property type="match status" value="1"/>
</dbReference>
<evidence type="ECO:0000256" key="1">
    <source>
        <dbReference type="ARBA" id="ARBA00022729"/>
    </source>
</evidence>
<sequence length="1754" mass="169776">MARAVGGVPAAPAQGRSRAIGSTIQSNLGDIAMQHCQGASRACRRASKGHRAHPLAQAIALEVRRPAAPRRARPLALAAAALLAAGTAGPLMAQSWTGTISSDWFDPDNWQEGTVPAGGQAVIDTTAPNATEIAAGAATAAEVVVGSTGSGRLAIHSGGTLASGYGVIGNGAGSNGLVSVDGAGAAWLVTGPDSPQIQIGSSGTGRLEVTNGGRVDAQQLLAVGALAAGDGTLVVDGAGSLATSGAVVVGYGGSGTLLLGGGGRIESTLGYLGNAAGSSGTATVTGPGTLWDTSALVVGSGGAGELHIQDGGAVEADVATFGSLAGVQGEASVTTGGSLASAGQLIVGQAGIGSLAVDTGGSASANSIVLGETAGGEGTATVAGNASSLVAANGLTIGLSGTGALGVDTGATVQVGAVLLGANAGALGSLSLDGSGSLLTQAGGVDSFVVGHAGSGTLAIGNGAEVASDEGLVGNGAGGQGEVTVSGAGSAWNMTGNLFVGVGGTGSVDVTDGSVASASGILGRFAGASGTVTVGGAGANWNLGNSLEIGRAGEGTLLVEQGGTVSGIDGILGAEATGSGSALVRGAGSSWSTSVDLVVGSSGNGALTLADGGTVQVGGAMVLADVAGSSGTLVLGAAAGDPAAAAGTLDAATVELGAGSGTIVFNHTGSGYAFDAAIGGNGTLEQLAGTTILTGAGDAGGAANVAGGTLLVEGSLGNMTTTVHGGATLGGSGAIGGGVLVQDGGVLAPGSSAGTLTLGSLTLSSGAILDYELGQAGVVGGGVNDLIAIDGDLVLDGTLDVTDIGGFGAGVYRLMDYGGALTDNGLDLGLLPGGTDPQDLFLQTAIGGQVNLVNSAGMVLSFWDGADASGHNNGAVDGGDGAWNAADGNWTDAGGALNGLWDDGVFAVFGGSAGTVTVEGEQAIGGAQFMADYTLAAGTGGALRVDDAATVIRVDPGVTAAIGTPIAGSGGLVKTDTGTLVLSAANTYAGGTRIDRGTLQVSSDANLGAASGGLRFDGGTLRNTAAFDSARDIALDAEGGVLQTDADLALSGTIGGAGTLTKTGAGTLTLAGANTHAGGTRIEAGALQVSTDASLGHASAALTMDGGVLRTGAAFASDRNVALLAGGGTFDAGPDLALTGNIAGTGALRKTGAGTLTLRGDATHAGGTTVEAGTLRLGDGGSVGSLAGDVHIAGGAGFVFDRGDSFAFDGDLSGNGALAKRGDGTLVLTGDSGAFAGTGSLEAGALRIDGTLGGTLAVASGALLGGTGTLGSVDNAGTVAAGDSIGTLTLAGDYVHRAGAVLAVEIEPGGSADLLDVAGSATLEGGLVEVAKAPGQYAGGTRYTLIDAAGGLSGSFDAFEQDLPFLDLSLAYDANHAYLDVARSDVDFDIVCGDGSLNQCRVAGALDAIGERGDLTPAMEAVLTEVTTLTLERARAGFDRLSGEAHASFAGMMLEGHALYGRTVARRLAERREAVGAERLRGGTWVRAYGSGSELDGDGNAHGAHLELYGVAAGVDAWAGESWLVGASLNTLKVDADFRDGDGGEADAKNIALYTSVQGERAYLDVATSYAWWDSEVSRLIQVGDIGHRASSDYGMHRFATHVEAGLNYPVGGGLLQPLLSAEWSLLSTEGFRESGADALGLVGSAHNVERTVAGLGLRWSGAFGGGAWRLAPTAQARWLHTFGDLHAEFDVALAGAPDAGFRTRGVTVPEDRALLGVGLQASRDTLDLFVDLDYQAGDDFDAASIGAGMRWRW</sequence>
<dbReference type="InterPro" id="IPR030895">
    <property type="entry name" value="T5SS_PEPC_rpt"/>
</dbReference>
<gene>
    <name evidence="3" type="ORF">QFW77_01870</name>
</gene>
<dbReference type="Proteomes" id="UP001156940">
    <property type="component" value="Unassembled WGS sequence"/>
</dbReference>
<dbReference type="SUPFAM" id="SSF51126">
    <property type="entry name" value="Pectin lyase-like"/>
    <property type="match status" value="3"/>
</dbReference>
<dbReference type="InterPro" id="IPR005546">
    <property type="entry name" value="Autotransporte_beta"/>
</dbReference>
<keyword evidence="1" id="KW-0732">Signal</keyword>
<keyword evidence="4" id="KW-1185">Reference proteome</keyword>
<dbReference type="RefSeq" id="WP_280572509.1">
    <property type="nucleotide sequence ID" value="NZ_JARXRM010000010.1"/>
</dbReference>
<dbReference type="PROSITE" id="PS51208">
    <property type="entry name" value="AUTOTRANSPORTER"/>
    <property type="match status" value="1"/>
</dbReference>
<reference evidence="3 4" key="1">
    <citation type="submission" date="2023-04" db="EMBL/GenBank/DDBJ databases">
        <title>Luteimonas endophyticus RD2P54.</title>
        <authorList>
            <person name="Sun J.-Q."/>
        </authorList>
    </citation>
    <scope>NUCLEOTIDE SEQUENCE [LARGE SCALE GENOMIC DNA]</scope>
    <source>
        <strain evidence="3 4">RD2P54</strain>
    </source>
</reference>
<dbReference type="PANTHER" id="PTHR35037">
    <property type="entry name" value="C-TERMINAL REGION OF AIDA-LIKE PROTEIN"/>
    <property type="match status" value="1"/>
</dbReference>
<dbReference type="InterPro" id="IPR051551">
    <property type="entry name" value="Autotransporter_adhesion"/>
</dbReference>
<accession>A0ABT6J6D6</accession>
<dbReference type="InterPro" id="IPR036709">
    <property type="entry name" value="Autotransporte_beta_dom_sf"/>
</dbReference>
<proteinExistence type="predicted"/>